<proteinExistence type="predicted"/>
<reference evidence="1" key="1">
    <citation type="submission" date="2018-05" db="EMBL/GenBank/DDBJ databases">
        <authorList>
            <person name="Lanie J.A."/>
            <person name="Ng W.-L."/>
            <person name="Kazmierczak K.M."/>
            <person name="Andrzejewski T.M."/>
            <person name="Davidsen T.M."/>
            <person name="Wayne K.J."/>
            <person name="Tettelin H."/>
            <person name="Glass J.I."/>
            <person name="Rusch D."/>
            <person name="Podicherti R."/>
            <person name="Tsui H.-C.T."/>
            <person name="Winkler M.E."/>
        </authorList>
    </citation>
    <scope>NUCLEOTIDE SEQUENCE</scope>
</reference>
<dbReference type="AlphaFoldDB" id="A0A382B6V6"/>
<evidence type="ECO:0008006" key="2">
    <source>
        <dbReference type="Google" id="ProtNLM"/>
    </source>
</evidence>
<gene>
    <name evidence="1" type="ORF">METZ01_LOCUS162342</name>
</gene>
<name>A0A382B6V6_9ZZZZ</name>
<evidence type="ECO:0000313" key="1">
    <source>
        <dbReference type="EMBL" id="SVB09488.1"/>
    </source>
</evidence>
<accession>A0A382B6V6</accession>
<dbReference type="SUPFAM" id="SSF82171">
    <property type="entry name" value="DPP6 N-terminal domain-like"/>
    <property type="match status" value="1"/>
</dbReference>
<sequence length="430" mass="50031">MTSKATTNIIKFTCPIEKIGDEQGHHFFGYYNKSVWDRSNRYVLANKVDVMVKDTQVDDALEIGFYDLKDETNNFNKIGLTTTWNWQMGNQSQWLDGLDGRQVIFNIRGNNQANPYPDFSSRIVDVETGESRDLPLPVYVTAQNGKYALSVDYKRLFITHETIGYQAENQYENMALAPGDDGIFYMDISLGEYSLICSYQRLKEFFYVNSMEKATHWVSHIEISPNSERVLFLHRWSERIEDEMCFLHRLITMNPDGSDMFLLECSDHPLPQLEKSFDANTVGTFDYEKSEYQISHPTWRNNTQIMVWGPHNGEVHYHLYDDKTKDVEIIGADILTENGHMTYSPDGNWLLSDTYPDDKTNERILFLYHMGSGLRYDIGSFYADPDLGKINRCDLHPRWDNNGTKVCIDSVHENERQMYIIDVSQIVNRH</sequence>
<dbReference type="Gene3D" id="2.130.10.10">
    <property type="entry name" value="YVTN repeat-like/Quinoprotein amine dehydrogenase"/>
    <property type="match status" value="1"/>
</dbReference>
<protein>
    <recommendedName>
        <fullName evidence="2">Dipeptidylpeptidase IV N-terminal domain-containing protein</fullName>
    </recommendedName>
</protein>
<organism evidence="1">
    <name type="scientific">marine metagenome</name>
    <dbReference type="NCBI Taxonomy" id="408172"/>
    <lineage>
        <taxon>unclassified sequences</taxon>
        <taxon>metagenomes</taxon>
        <taxon>ecological metagenomes</taxon>
    </lineage>
</organism>
<dbReference type="InterPro" id="IPR015943">
    <property type="entry name" value="WD40/YVTN_repeat-like_dom_sf"/>
</dbReference>
<dbReference type="EMBL" id="UINC01028465">
    <property type="protein sequence ID" value="SVB09488.1"/>
    <property type="molecule type" value="Genomic_DNA"/>
</dbReference>